<dbReference type="EC" id="5.6.2.4" evidence="15 16"/>
<dbReference type="Pfam" id="PF00524">
    <property type="entry name" value="PPV_E1_N"/>
    <property type="match status" value="1"/>
</dbReference>
<dbReference type="InterPro" id="IPR037102">
    <property type="entry name" value="Znf_lg_T-Ag_D1_dom_sf"/>
</dbReference>
<keyword evidence="2 15" id="KW-0244">Early protein</keyword>
<sequence length="598" mass="68673">MDPKGTDETEGGWFLVREAECEDEDEEDDIEELFDKSSESPVSDLVDDAPIEQGNSLALFNQLEAEESERRQQLLKRKYLSPKAVDLSPKLQSMTISPVRQAVKKRLFTPNDSGVALDDSLQNEATNTAEEIQVQVEEGAEEPATAGTGEKAQQMVNDLMRCRNRHATMLARFKEAYDCSFTDLTRTFKSDKTCVADWVLAVFGVWERVYESARITLQKHCEYMQFCHVILNAGSVALMLLRFNTQKSRETVIKLMKSLLSVEDFQILCEPPKLRSVPAALFWFKSAMSNTVFVHGPTPDWIRKQTLVTYQMEVEQSFDLSKMVQWAYDHNIFDESMIAYEYAQIAERDENAAAWLASNSQAKFVRDCAIMVKHYKKAELRKMTMSEFIDRRLADVEDDGDWRQIVAFLRFQNVDFFRFRGALKHFLKGTPKRNCLAFCGPSNTGKSLFCMSLLRLLDGKVLSYANSKSHFWLQPLGECKIALLDDATYPTWIYIDTYLRNALDGNPICLDAKHRAPFQINCPPLLITTNVNIMTDDTFKYLQSRVQVFYFNLDMPLDPDGNPSYSFSDANWKCFFKRYWGHLELEVPEEEANDGETS</sequence>
<gene>
    <name evidence="15" type="primary">E1</name>
</gene>
<comment type="subcellular location">
    <subcellularLocation>
        <location evidence="1 15">Host nucleus</location>
    </subcellularLocation>
</comment>
<dbReference type="InterPro" id="IPR014000">
    <property type="entry name" value="PPV_DNA_helicase_E1_N"/>
</dbReference>
<comment type="subunit">
    <text evidence="15">Can form hexamers. Interacts with E2 protein; this interaction increases E1 DNA binding specificity. Interacts with host DNA polymerase subunit POLA2. Interacts with host single stranded DNA-binding protein RPA1. Interacts with host TOP1; this interaction stimulates the enzymatic activity of TOP1.</text>
</comment>
<evidence type="ECO:0000256" key="3">
    <source>
        <dbReference type="ARBA" id="ARBA00022553"/>
    </source>
</evidence>
<keyword evidence="6 15" id="KW-0547">Nucleotide-binding</keyword>
<evidence type="ECO:0000256" key="16">
    <source>
        <dbReference type="PIRNR" id="PIRNR003383"/>
    </source>
</evidence>
<dbReference type="Pfam" id="PF00519">
    <property type="entry name" value="PPV_E1_C"/>
    <property type="match status" value="1"/>
</dbReference>
<keyword evidence="5 15" id="KW-0235">DNA replication</keyword>
<evidence type="ECO:0000313" key="19">
    <source>
        <dbReference type="EMBL" id="WMI31302.1"/>
    </source>
</evidence>
<dbReference type="InterPro" id="IPR014015">
    <property type="entry name" value="Helicase_SF3_DNA-vir"/>
</dbReference>
<keyword evidence="4 15" id="KW-1048">Host nucleus</keyword>
<dbReference type="Gene3D" id="1.10.10.510">
    <property type="entry name" value="Zinc finger, large T-antigen D1 domain"/>
    <property type="match status" value="1"/>
</dbReference>
<keyword evidence="7 15" id="KW-0378">Hydrolase</keyword>
<comment type="similarity">
    <text evidence="15 16">Belongs to the papillomaviridae E1 protein family.</text>
</comment>
<feature type="modified residue" description="Phosphoserine; by host" evidence="15">
    <location>
        <position position="81"/>
    </location>
</feature>
<proteinExistence type="inferred from homology"/>
<dbReference type="Gene3D" id="3.40.1310.10">
    <property type="match status" value="1"/>
</dbReference>
<feature type="binding site" evidence="15">
    <location>
        <begin position="440"/>
        <end position="447"/>
    </location>
    <ligand>
        <name>ATP</name>
        <dbReference type="ChEBI" id="CHEBI:30616"/>
    </ligand>
</feature>
<evidence type="ECO:0000256" key="5">
    <source>
        <dbReference type="ARBA" id="ARBA00022705"/>
    </source>
</evidence>
<dbReference type="EMBL" id="OR427310">
    <property type="protein sequence ID" value="WMI31302.1"/>
    <property type="molecule type" value="Genomic_DNA"/>
</dbReference>
<keyword evidence="11 15" id="KW-0413">Isomerase</keyword>
<name>A0AA51BM31_9PAPI</name>
<comment type="caution">
    <text evidence="15">Lacks conserved residue(s) required for the propagation of feature annotation.</text>
</comment>
<evidence type="ECO:0000256" key="8">
    <source>
        <dbReference type="ARBA" id="ARBA00022806"/>
    </source>
</evidence>
<dbReference type="Gene3D" id="3.40.50.300">
    <property type="entry name" value="P-loop containing nucleotide triphosphate hydrolases"/>
    <property type="match status" value="1"/>
</dbReference>
<keyword evidence="3 15" id="KW-0597">Phosphoprotein</keyword>
<comment type="function">
    <text evidence="16">ATP-dependent DNA helicase required for initiation of viral DNA replication. It forms a complex with the viral E2 protein. The E1-E2 complex binds to the replication origin which contains binding sites for both proteins.</text>
</comment>
<feature type="region of interest" description="Disordered" evidence="17">
    <location>
        <begin position="1"/>
        <end position="27"/>
    </location>
</feature>
<evidence type="ECO:0000256" key="15">
    <source>
        <dbReference type="HAMAP-Rule" id="MF_04000"/>
    </source>
</evidence>
<feature type="modified residue" description="Phosphoserine; by host" evidence="15">
    <location>
        <position position="88"/>
    </location>
</feature>
<dbReference type="SUPFAM" id="SSF52540">
    <property type="entry name" value="P-loop containing nucleoside triphosphate hydrolases"/>
    <property type="match status" value="1"/>
</dbReference>
<dbReference type="InterPro" id="IPR001177">
    <property type="entry name" value="PPV_DNA_helicase_E1_C"/>
</dbReference>
<dbReference type="GO" id="GO:0003677">
    <property type="term" value="F:DNA binding"/>
    <property type="evidence" value="ECO:0007669"/>
    <property type="project" value="UniProtKB-UniRule"/>
</dbReference>
<comment type="catalytic activity">
    <reaction evidence="12 15">
        <text>Couples ATP hydrolysis with the unwinding of duplex DNA by translocating in the 3'-5' direction.</text>
        <dbReference type="EC" id="5.6.2.4"/>
    </reaction>
</comment>
<dbReference type="InterPro" id="IPR027417">
    <property type="entry name" value="P-loop_NTPase"/>
</dbReference>
<dbReference type="GO" id="GO:0043138">
    <property type="term" value="F:3'-5' DNA helicase activity"/>
    <property type="evidence" value="ECO:0007669"/>
    <property type="project" value="UniProtKB-UniRule"/>
</dbReference>
<evidence type="ECO:0000259" key="18">
    <source>
        <dbReference type="PROSITE" id="PS51206"/>
    </source>
</evidence>
<dbReference type="GO" id="GO:0016817">
    <property type="term" value="F:hydrolase activity, acting on acid anhydrides"/>
    <property type="evidence" value="ECO:0007669"/>
    <property type="project" value="InterPro"/>
</dbReference>
<evidence type="ECO:0000256" key="17">
    <source>
        <dbReference type="SAM" id="MobiDB-lite"/>
    </source>
</evidence>
<dbReference type="Pfam" id="PF20450">
    <property type="entry name" value="PPV_E1_DBD"/>
    <property type="match status" value="1"/>
</dbReference>
<dbReference type="InterPro" id="IPR016393">
    <property type="entry name" value="Rep_E1_papillomaV"/>
</dbReference>
<dbReference type="InterPro" id="IPR046935">
    <property type="entry name" value="PPV_E1_DBD_sf"/>
</dbReference>
<comment type="catalytic activity">
    <reaction evidence="13 15 16">
        <text>ATP + H2O = ADP + phosphate + H(+)</text>
        <dbReference type="Rhea" id="RHEA:13065"/>
        <dbReference type="ChEBI" id="CHEBI:15377"/>
        <dbReference type="ChEBI" id="CHEBI:15378"/>
        <dbReference type="ChEBI" id="CHEBI:30616"/>
        <dbReference type="ChEBI" id="CHEBI:43474"/>
        <dbReference type="ChEBI" id="CHEBI:456216"/>
        <dbReference type="EC" id="5.6.2.4"/>
    </reaction>
</comment>
<dbReference type="SUPFAM" id="SSF55464">
    <property type="entry name" value="Origin of replication-binding domain, RBD-like"/>
    <property type="match status" value="1"/>
</dbReference>
<protein>
    <recommendedName>
        <fullName evidence="15 16">Replication protein E1</fullName>
        <ecNumber evidence="15 16">5.6.2.4</ecNumber>
    </recommendedName>
    <alternativeName>
        <fullName evidence="15">ATP-dependent helicase E1</fullName>
    </alternativeName>
    <alternativeName>
        <fullName evidence="15">DNA 3'-5' helicase E1</fullName>
    </alternativeName>
</protein>
<dbReference type="PROSITE" id="PS51206">
    <property type="entry name" value="SF3_HELICASE_1"/>
    <property type="match status" value="1"/>
</dbReference>
<dbReference type="GO" id="GO:0005524">
    <property type="term" value="F:ATP binding"/>
    <property type="evidence" value="ECO:0007669"/>
    <property type="project" value="UniProtKB-UniRule"/>
</dbReference>
<evidence type="ECO:0000256" key="9">
    <source>
        <dbReference type="ARBA" id="ARBA00022840"/>
    </source>
</evidence>
<dbReference type="GO" id="GO:0042025">
    <property type="term" value="C:host cell nucleus"/>
    <property type="evidence" value="ECO:0007669"/>
    <property type="project" value="UniProtKB-SubCell"/>
</dbReference>
<dbReference type="PIRSF" id="PIRSF003383">
    <property type="entry name" value="Rep_E1_papillomaV"/>
    <property type="match status" value="1"/>
</dbReference>
<dbReference type="GO" id="GO:0006260">
    <property type="term" value="P:DNA replication"/>
    <property type="evidence" value="ECO:0007669"/>
    <property type="project" value="UniProtKB-UniRule"/>
</dbReference>
<accession>A0AA51BM31</accession>
<feature type="domain" description="SF3 helicase" evidence="18">
    <location>
        <begin position="414"/>
        <end position="564"/>
    </location>
</feature>
<evidence type="ECO:0000256" key="1">
    <source>
        <dbReference type="ARBA" id="ARBA00004147"/>
    </source>
</evidence>
<evidence type="ECO:0000256" key="14">
    <source>
        <dbReference type="ARBA" id="ARBA00093297"/>
    </source>
</evidence>
<feature type="short sequence motif" description="Nuclear localization signal" evidence="15">
    <location>
        <begin position="76"/>
        <end position="78"/>
    </location>
</feature>
<dbReference type="InterPro" id="IPR046832">
    <property type="entry name" value="PPV_E1_DBD"/>
</dbReference>
<keyword evidence="8 15" id="KW-0347">Helicase</keyword>
<evidence type="ECO:0000256" key="13">
    <source>
        <dbReference type="ARBA" id="ARBA00048988"/>
    </source>
</evidence>
<evidence type="ECO:0000256" key="10">
    <source>
        <dbReference type="ARBA" id="ARBA00023125"/>
    </source>
</evidence>
<dbReference type="HAMAP" id="MF_04000">
    <property type="entry name" value="PPV_E1"/>
    <property type="match status" value="1"/>
</dbReference>
<evidence type="ECO:0000256" key="11">
    <source>
        <dbReference type="ARBA" id="ARBA00023235"/>
    </source>
</evidence>
<evidence type="ECO:0000256" key="7">
    <source>
        <dbReference type="ARBA" id="ARBA00022801"/>
    </source>
</evidence>
<keyword evidence="10 15" id="KW-0238">DNA-binding</keyword>
<comment type="function">
    <text evidence="14 15">ATP-dependent DNA 3'-5' helicase required for initiation of viral DNA replication. It forms a complex with the viral E2 protein. The E1-E2 complex binds to the replication origin which contains binding sites for both proteins. During the initial step, a dimer of E1 interacts with a dimer of protein E2 leading to a complex that binds the viral origin of replication with high specificity. Then, a second dimer of E1 displaces the E2 dimer in an ATP-dependent manner to form the E1 tetramer. Following this, two E1 monomers are added to each half of the site, which results in the formation of two E1 trimers on the viral ori. Subsequently, two hexamers will be created. The double hexamer acts as a bi-directional helicase machinery and unwinds the viral DNA and then recruits the host DNA polymerase to start replication.</text>
</comment>
<evidence type="ECO:0000256" key="2">
    <source>
        <dbReference type="ARBA" id="ARBA00022518"/>
    </source>
</evidence>
<keyword evidence="9 15" id="KW-0067">ATP-binding</keyword>
<organism evidence="19">
    <name type="scientific">Firstpapillomavirinae sp</name>
    <dbReference type="NCBI Taxonomy" id="2809408"/>
    <lineage>
        <taxon>Viruses</taxon>
        <taxon>Monodnaviria</taxon>
        <taxon>Shotokuvirae</taxon>
        <taxon>Cossaviricota</taxon>
        <taxon>Papovaviricetes</taxon>
        <taxon>Zurhausenvirales</taxon>
        <taxon>Papillomaviridae</taxon>
        <taxon>Firstpapillomavirinae</taxon>
    </lineage>
</organism>
<evidence type="ECO:0000256" key="4">
    <source>
        <dbReference type="ARBA" id="ARBA00022562"/>
    </source>
</evidence>
<evidence type="ECO:0000256" key="12">
    <source>
        <dbReference type="ARBA" id="ARBA00034617"/>
    </source>
</evidence>
<evidence type="ECO:0000256" key="6">
    <source>
        <dbReference type="ARBA" id="ARBA00022741"/>
    </source>
</evidence>
<comment type="PTM">
    <text evidence="15">Phosphorylated.</text>
</comment>
<reference evidence="19" key="1">
    <citation type="submission" date="2023-08" db="EMBL/GenBank/DDBJ databases">
        <title>A virome investigation of Rhinolophus affinis in Hainan Province, China, the natural host of livestock viral pathogens.</title>
        <authorList>
            <person name="Li Z."/>
            <person name="Li Y."/>
            <person name="Wang G."/>
            <person name="Du J."/>
            <person name="Yin F."/>
            <person name="Tang C."/>
        </authorList>
    </citation>
    <scope>NUCLEOTIDE SEQUENCE</scope>
    <source>
        <strain evidence="19">PV-HMU-7</strain>
    </source>
</reference>